<dbReference type="InterPro" id="IPR055518">
    <property type="entry name" value="DUF7092"/>
</dbReference>
<accession>A0A839FCN7</accession>
<dbReference type="GO" id="GO:0016020">
    <property type="term" value="C:membrane"/>
    <property type="evidence" value="ECO:0007669"/>
    <property type="project" value="TreeGrafter"/>
</dbReference>
<keyword evidence="1 6" id="KW-0645">Protease</keyword>
<dbReference type="CDD" id="cd07332">
    <property type="entry name" value="M48C_Oma1_like"/>
    <property type="match status" value="1"/>
</dbReference>
<feature type="domain" description="DUF7092" evidence="9">
    <location>
        <begin position="5"/>
        <end position="78"/>
    </location>
</feature>
<evidence type="ECO:0000256" key="6">
    <source>
        <dbReference type="RuleBase" id="RU003983"/>
    </source>
</evidence>
<dbReference type="PANTHER" id="PTHR22726:SF1">
    <property type="entry name" value="METALLOENDOPEPTIDASE OMA1, MITOCHONDRIAL"/>
    <property type="match status" value="1"/>
</dbReference>
<evidence type="ECO:0000256" key="1">
    <source>
        <dbReference type="ARBA" id="ARBA00022670"/>
    </source>
</evidence>
<sequence length="349" mass="37447">MNARRALYFDGRSSRAHAVEAAIDGGELALHGDGVARREPLSALRITARLGRTPRTIAFADGAQLVLDDADDLDAAFASADRVQSWVDRIERRWRSVALAPAISVATGVLLLQFGVPWGAERIARRMPATVEAGLGRSVLDQLDRWAFEPSTLPQARRDALAQRFADLLEPGEDASVRIAFRHAPKIGANAFALPGGTIVFTDQLVALVGDEREFLAVAAHELGHERHRHTLRQALQGSAVAVLAALFAGDVSSAGSVVVAVPTFLLDGHYSRAFESEADEAAFATLVAHGISPRWFATIMRKLEAEASDTTELPYLSSHPPTAGRIARAERLADGFEAALPAQHAAVH</sequence>
<evidence type="ECO:0000256" key="4">
    <source>
        <dbReference type="ARBA" id="ARBA00022833"/>
    </source>
</evidence>
<keyword evidence="2" id="KW-0479">Metal-binding</keyword>
<gene>
    <name evidence="10" type="ORF">FHW12_004081</name>
</gene>
<dbReference type="Proteomes" id="UP000550401">
    <property type="component" value="Unassembled WGS sequence"/>
</dbReference>
<keyword evidence="4 6" id="KW-0862">Zinc</keyword>
<dbReference type="InterPro" id="IPR001915">
    <property type="entry name" value="Peptidase_M48"/>
</dbReference>
<evidence type="ECO:0000256" key="3">
    <source>
        <dbReference type="ARBA" id="ARBA00022801"/>
    </source>
</evidence>
<comment type="similarity">
    <text evidence="6">Belongs to the peptidase M48 family.</text>
</comment>
<keyword evidence="7" id="KW-0472">Membrane</keyword>
<dbReference type="RefSeq" id="WP_182532863.1">
    <property type="nucleotide sequence ID" value="NZ_JACGXL010000008.1"/>
</dbReference>
<proteinExistence type="inferred from homology"/>
<keyword evidence="7" id="KW-1133">Transmembrane helix</keyword>
<dbReference type="Pfam" id="PF01435">
    <property type="entry name" value="Peptidase_M48"/>
    <property type="match status" value="1"/>
</dbReference>
<protein>
    <submittedName>
        <fullName evidence="10">Zn-dependent protease with chaperone function</fullName>
    </submittedName>
</protein>
<dbReference type="EMBL" id="JACGXL010000008">
    <property type="protein sequence ID" value="MBA8889834.1"/>
    <property type="molecule type" value="Genomic_DNA"/>
</dbReference>
<evidence type="ECO:0000256" key="2">
    <source>
        <dbReference type="ARBA" id="ARBA00022723"/>
    </source>
</evidence>
<dbReference type="InterPro" id="IPR051156">
    <property type="entry name" value="Mito/Outer_Membr_Metalloprot"/>
</dbReference>
<keyword evidence="11" id="KW-1185">Reference proteome</keyword>
<feature type="domain" description="Peptidase M48" evidence="8">
    <location>
        <begin position="156"/>
        <end position="332"/>
    </location>
</feature>
<keyword evidence="3 6" id="KW-0378">Hydrolase</keyword>
<keyword evidence="5 6" id="KW-0482">Metalloprotease</keyword>
<keyword evidence="7" id="KW-0812">Transmembrane</keyword>
<dbReference type="PANTHER" id="PTHR22726">
    <property type="entry name" value="METALLOENDOPEPTIDASE OMA1"/>
    <property type="match status" value="1"/>
</dbReference>
<comment type="cofactor">
    <cofactor evidence="6">
        <name>Zn(2+)</name>
        <dbReference type="ChEBI" id="CHEBI:29105"/>
    </cofactor>
    <text evidence="6">Binds 1 zinc ion per subunit.</text>
</comment>
<dbReference type="AlphaFoldDB" id="A0A839FCN7"/>
<evidence type="ECO:0000313" key="11">
    <source>
        <dbReference type="Proteomes" id="UP000550401"/>
    </source>
</evidence>
<dbReference type="Pfam" id="PF23368">
    <property type="entry name" value="DUF7092"/>
    <property type="match status" value="1"/>
</dbReference>
<name>A0A839FCN7_9GAMM</name>
<dbReference type="Gene3D" id="3.30.2010.10">
    <property type="entry name" value="Metalloproteases ('zincins'), catalytic domain"/>
    <property type="match status" value="1"/>
</dbReference>
<dbReference type="GO" id="GO:0051603">
    <property type="term" value="P:proteolysis involved in protein catabolic process"/>
    <property type="evidence" value="ECO:0007669"/>
    <property type="project" value="TreeGrafter"/>
</dbReference>
<organism evidence="10 11">
    <name type="scientific">Dokdonella fugitiva</name>
    <dbReference type="NCBI Taxonomy" id="328517"/>
    <lineage>
        <taxon>Bacteria</taxon>
        <taxon>Pseudomonadati</taxon>
        <taxon>Pseudomonadota</taxon>
        <taxon>Gammaproteobacteria</taxon>
        <taxon>Lysobacterales</taxon>
        <taxon>Rhodanobacteraceae</taxon>
        <taxon>Dokdonella</taxon>
    </lineage>
</organism>
<evidence type="ECO:0000256" key="7">
    <source>
        <dbReference type="SAM" id="Phobius"/>
    </source>
</evidence>
<evidence type="ECO:0000313" key="10">
    <source>
        <dbReference type="EMBL" id="MBA8889834.1"/>
    </source>
</evidence>
<feature type="transmembrane region" description="Helical" evidence="7">
    <location>
        <begin position="97"/>
        <end position="120"/>
    </location>
</feature>
<evidence type="ECO:0000256" key="5">
    <source>
        <dbReference type="ARBA" id="ARBA00023049"/>
    </source>
</evidence>
<evidence type="ECO:0000259" key="9">
    <source>
        <dbReference type="Pfam" id="PF23368"/>
    </source>
</evidence>
<reference evidence="10 11" key="1">
    <citation type="submission" date="2020-07" db="EMBL/GenBank/DDBJ databases">
        <title>Genomic Encyclopedia of Type Strains, Phase IV (KMG-V): Genome sequencing to study the core and pangenomes of soil and plant-associated prokaryotes.</title>
        <authorList>
            <person name="Whitman W."/>
        </authorList>
    </citation>
    <scope>NUCLEOTIDE SEQUENCE [LARGE SCALE GENOMIC DNA]</scope>
    <source>
        <strain evidence="10 11">RH2WT43</strain>
    </source>
</reference>
<evidence type="ECO:0000259" key="8">
    <source>
        <dbReference type="Pfam" id="PF01435"/>
    </source>
</evidence>
<dbReference type="GO" id="GO:0004222">
    <property type="term" value="F:metalloendopeptidase activity"/>
    <property type="evidence" value="ECO:0007669"/>
    <property type="project" value="InterPro"/>
</dbReference>
<comment type="caution">
    <text evidence="10">The sequence shown here is derived from an EMBL/GenBank/DDBJ whole genome shotgun (WGS) entry which is preliminary data.</text>
</comment>
<dbReference type="GO" id="GO:0046872">
    <property type="term" value="F:metal ion binding"/>
    <property type="evidence" value="ECO:0007669"/>
    <property type="project" value="UniProtKB-KW"/>
</dbReference>